<evidence type="ECO:0000256" key="2">
    <source>
        <dbReference type="SAM" id="SignalP"/>
    </source>
</evidence>
<dbReference type="PROSITE" id="PS51257">
    <property type="entry name" value="PROKAR_LIPOPROTEIN"/>
    <property type="match status" value="1"/>
</dbReference>
<feature type="signal peptide" evidence="2">
    <location>
        <begin position="1"/>
        <end position="28"/>
    </location>
</feature>
<reference evidence="3 4" key="1">
    <citation type="submission" date="2016-10" db="EMBL/GenBank/DDBJ databases">
        <authorList>
            <person name="de Groot N.N."/>
        </authorList>
    </citation>
    <scope>NUCLEOTIDE SEQUENCE [LARGE SCALE GENOMIC DNA]</scope>
    <source>
        <strain evidence="3 4">DSM 15345</strain>
    </source>
</reference>
<dbReference type="AlphaFoldDB" id="A0A1H4DLF4"/>
<evidence type="ECO:0000256" key="1">
    <source>
        <dbReference type="SAM" id="Phobius"/>
    </source>
</evidence>
<keyword evidence="1" id="KW-0812">Transmembrane</keyword>
<proteinExistence type="predicted"/>
<feature type="transmembrane region" description="Helical" evidence="1">
    <location>
        <begin position="64"/>
        <end position="86"/>
    </location>
</feature>
<keyword evidence="2" id="KW-0732">Signal</keyword>
<sequence>MRASRRWGETALRLRRVAALCAALSGCAAPTPAPEAAAVATERGVVESARVVRAGRRDGWSRDVGVSIGGAVGSGGVGVGIGLGGWGGRYDRWGRRDPWGWRGGGYDGWGDPRQRYETVEYVVRLPFDRRMTIVQTDREPIPPGAAVRLLVREGAPLAIAPLG</sequence>
<keyword evidence="4" id="KW-1185">Reference proteome</keyword>
<evidence type="ECO:0000313" key="3">
    <source>
        <dbReference type="EMBL" id="SEA73358.1"/>
    </source>
</evidence>
<keyword evidence="1" id="KW-0472">Membrane</keyword>
<dbReference type="STRING" id="89524.SAMN05444370_110101"/>
<gene>
    <name evidence="3" type="ORF">SAMN05444370_110101</name>
</gene>
<name>A0A1H4DLF4_9RHOB</name>
<protein>
    <submittedName>
        <fullName evidence="3">Uncharacterized protein</fullName>
    </submittedName>
</protein>
<feature type="chain" id="PRO_5011736876" evidence="2">
    <location>
        <begin position="29"/>
        <end position="163"/>
    </location>
</feature>
<evidence type="ECO:0000313" key="4">
    <source>
        <dbReference type="Proteomes" id="UP000198703"/>
    </source>
</evidence>
<dbReference type="RefSeq" id="WP_093254665.1">
    <property type="nucleotide sequence ID" value="NZ_FNQM01000010.1"/>
</dbReference>
<keyword evidence="1" id="KW-1133">Transmembrane helix</keyword>
<dbReference type="Proteomes" id="UP000198703">
    <property type="component" value="Unassembled WGS sequence"/>
</dbReference>
<dbReference type="EMBL" id="FNQM01000010">
    <property type="protein sequence ID" value="SEA73358.1"/>
    <property type="molecule type" value="Genomic_DNA"/>
</dbReference>
<organism evidence="3 4">
    <name type="scientific">Rubrimonas cliftonensis</name>
    <dbReference type="NCBI Taxonomy" id="89524"/>
    <lineage>
        <taxon>Bacteria</taxon>
        <taxon>Pseudomonadati</taxon>
        <taxon>Pseudomonadota</taxon>
        <taxon>Alphaproteobacteria</taxon>
        <taxon>Rhodobacterales</taxon>
        <taxon>Paracoccaceae</taxon>
        <taxon>Rubrimonas</taxon>
    </lineage>
</organism>
<accession>A0A1H4DLF4</accession>